<gene>
    <name evidence="1" type="ORF">METZ01_LOCUS200450</name>
</gene>
<dbReference type="AlphaFoldDB" id="A0A382E9Y9"/>
<proteinExistence type="predicted"/>
<sequence>MVKILFVYMGGRRSRLLEAKAGHEAPMEFLFGFPYLQARGYEVDVLELTDLSPDRNSAAHVNLLRENVRLQQATGFTSTSQHFVDSLDILNRYDGIIAGGDGLGLGISHFIRKGMVKPPMFMLTTGMLLHTQLQVRPSPLMARVRDIARSLYYRFVFGRYRKRRRVYRDLLEASSGTLYFERSEYEMAQRMFPEYANRMRFSVSCIDTDFWRPNLALNRGSSRPDYILFIGNDRGRDFDLVQDIARHLPHLRFVFVTNRIRPEDVPPNVTIKQGDWKANRISDVEIRRIIQDSSVVVVPFKSGDLHSLTSVTLQAM</sequence>
<evidence type="ECO:0008006" key="2">
    <source>
        <dbReference type="Google" id="ProtNLM"/>
    </source>
</evidence>
<reference evidence="1" key="1">
    <citation type="submission" date="2018-05" db="EMBL/GenBank/DDBJ databases">
        <authorList>
            <person name="Lanie J.A."/>
            <person name="Ng W.-L."/>
            <person name="Kazmierczak K.M."/>
            <person name="Andrzejewski T.M."/>
            <person name="Davidsen T.M."/>
            <person name="Wayne K.J."/>
            <person name="Tettelin H."/>
            <person name="Glass J.I."/>
            <person name="Rusch D."/>
            <person name="Podicherti R."/>
            <person name="Tsui H.-C.T."/>
            <person name="Winkler M.E."/>
        </authorList>
    </citation>
    <scope>NUCLEOTIDE SEQUENCE</scope>
</reference>
<accession>A0A382E9Y9</accession>
<evidence type="ECO:0000313" key="1">
    <source>
        <dbReference type="EMBL" id="SVB47596.1"/>
    </source>
</evidence>
<organism evidence="1">
    <name type="scientific">marine metagenome</name>
    <dbReference type="NCBI Taxonomy" id="408172"/>
    <lineage>
        <taxon>unclassified sequences</taxon>
        <taxon>metagenomes</taxon>
        <taxon>ecological metagenomes</taxon>
    </lineage>
</organism>
<dbReference type="EMBL" id="UINC01043490">
    <property type="protein sequence ID" value="SVB47596.1"/>
    <property type="molecule type" value="Genomic_DNA"/>
</dbReference>
<feature type="non-terminal residue" evidence="1">
    <location>
        <position position="316"/>
    </location>
</feature>
<protein>
    <recommendedName>
        <fullName evidence="2">Glycosyl transferase family 28 C-terminal domain-containing protein</fullName>
    </recommendedName>
</protein>
<name>A0A382E9Y9_9ZZZZ</name>
<dbReference type="SUPFAM" id="SSF53756">
    <property type="entry name" value="UDP-Glycosyltransferase/glycogen phosphorylase"/>
    <property type="match status" value="1"/>
</dbReference>